<dbReference type="PANTHER" id="PTHR47016">
    <property type="entry name" value="ATP-DEPENDENT CLP PROTEASE ATP-BINDING SUBUNIT CLPT1, CHLOROPLASTIC"/>
    <property type="match status" value="1"/>
</dbReference>
<organism evidence="4 5">
    <name type="scientific">Cryptosporangium aurantiacum</name>
    <dbReference type="NCBI Taxonomy" id="134849"/>
    <lineage>
        <taxon>Bacteria</taxon>
        <taxon>Bacillati</taxon>
        <taxon>Actinomycetota</taxon>
        <taxon>Actinomycetes</taxon>
        <taxon>Cryptosporangiales</taxon>
        <taxon>Cryptosporangiaceae</taxon>
        <taxon>Cryptosporangium</taxon>
    </lineage>
</organism>
<keyword evidence="1" id="KW-0677">Repeat</keyword>
<evidence type="ECO:0000256" key="2">
    <source>
        <dbReference type="SAM" id="MobiDB-lite"/>
    </source>
</evidence>
<dbReference type="SUPFAM" id="SSF81923">
    <property type="entry name" value="Double Clp-N motif"/>
    <property type="match status" value="2"/>
</dbReference>
<evidence type="ECO:0000256" key="1">
    <source>
        <dbReference type="PROSITE-ProRule" id="PRU01251"/>
    </source>
</evidence>
<evidence type="ECO:0000259" key="3">
    <source>
        <dbReference type="PROSITE" id="PS51903"/>
    </source>
</evidence>
<name>A0A1M7QNI9_9ACTN</name>
<feature type="region of interest" description="Disordered" evidence="2">
    <location>
        <begin position="103"/>
        <end position="128"/>
    </location>
</feature>
<evidence type="ECO:0000313" key="4">
    <source>
        <dbReference type="EMBL" id="SHN33056.1"/>
    </source>
</evidence>
<dbReference type="OrthoDB" id="3628183at2"/>
<dbReference type="Proteomes" id="UP000184440">
    <property type="component" value="Unassembled WGS sequence"/>
</dbReference>
<keyword evidence="5" id="KW-1185">Reference proteome</keyword>
<dbReference type="Pfam" id="PF02861">
    <property type="entry name" value="Clp_N"/>
    <property type="match status" value="2"/>
</dbReference>
<accession>A0A1M7QNI9</accession>
<dbReference type="InterPro" id="IPR044217">
    <property type="entry name" value="CLPT1/2"/>
</dbReference>
<dbReference type="AlphaFoldDB" id="A0A1M7QNI9"/>
<sequence>MFERFTKEARELVLDARDQARRLRHPLIGTEHLLLAMLAHDDVRANTVLRDAGLEYDRVRADIQRAVGTSGRVLTDEDAEALRSIGIDLDAVLASVERTLGPDSWPTPVPEEEERRGLFGRSKRSGTSRFAPRSKKVLELALREAIHLQSREINSDFILLGLIREGEGLGAKVIVDAGVNLDDLRRATLDHLKKAA</sequence>
<dbReference type="RefSeq" id="WP_073258723.1">
    <property type="nucleotide sequence ID" value="NZ_FRCS01000005.1"/>
</dbReference>
<dbReference type="InterPro" id="IPR004176">
    <property type="entry name" value="Clp_R_N"/>
</dbReference>
<feature type="domain" description="Clp R" evidence="3">
    <location>
        <begin position="2"/>
        <end position="195"/>
    </location>
</feature>
<reference evidence="4 5" key="1">
    <citation type="submission" date="2016-11" db="EMBL/GenBank/DDBJ databases">
        <authorList>
            <person name="Jaros S."/>
            <person name="Januszkiewicz K."/>
            <person name="Wedrychowicz H."/>
        </authorList>
    </citation>
    <scope>NUCLEOTIDE SEQUENCE [LARGE SCALE GENOMIC DNA]</scope>
    <source>
        <strain evidence="4 5">DSM 46144</strain>
    </source>
</reference>
<protein>
    <submittedName>
        <fullName evidence="4">Clp amino terminal domain-containing protein, pathogenicity island component</fullName>
    </submittedName>
</protein>
<gene>
    <name evidence="4" type="ORF">SAMN05443668_105111</name>
</gene>
<dbReference type="PANTHER" id="PTHR47016:SF5">
    <property type="entry name" value="CLP DOMAIN SUPERFAMILY PROTEIN"/>
    <property type="match status" value="1"/>
</dbReference>
<dbReference type="InterPro" id="IPR036628">
    <property type="entry name" value="Clp_N_dom_sf"/>
</dbReference>
<dbReference type="Gene3D" id="1.10.1780.10">
    <property type="entry name" value="Clp, N-terminal domain"/>
    <property type="match status" value="2"/>
</dbReference>
<dbReference type="STRING" id="134849.SAMN05443668_105111"/>
<dbReference type="EMBL" id="FRCS01000005">
    <property type="protein sequence ID" value="SHN33056.1"/>
    <property type="molecule type" value="Genomic_DNA"/>
</dbReference>
<dbReference type="PROSITE" id="PS51903">
    <property type="entry name" value="CLP_R"/>
    <property type="match status" value="1"/>
</dbReference>
<proteinExistence type="predicted"/>
<evidence type="ECO:0000313" key="5">
    <source>
        <dbReference type="Proteomes" id="UP000184440"/>
    </source>
</evidence>